<keyword evidence="2" id="KW-1185">Reference proteome</keyword>
<dbReference type="HOGENOM" id="CLU_900683_0_0_1"/>
<protein>
    <submittedName>
        <fullName evidence="1">Uncharacterized protein</fullName>
    </submittedName>
</protein>
<dbReference type="AlphaFoldDB" id="R0ITT7"/>
<proteinExistence type="predicted"/>
<dbReference type="EMBL" id="KB908548">
    <property type="protein sequence ID" value="EOA88190.1"/>
    <property type="molecule type" value="Genomic_DNA"/>
</dbReference>
<accession>R0ITT7</accession>
<evidence type="ECO:0000313" key="1">
    <source>
        <dbReference type="EMBL" id="EOA88190.1"/>
    </source>
</evidence>
<reference evidence="1 2" key="1">
    <citation type="journal article" date="2012" name="PLoS Pathog.">
        <title>Diverse lifestyles and strategies of plant pathogenesis encoded in the genomes of eighteen Dothideomycetes fungi.</title>
        <authorList>
            <person name="Ohm R.A."/>
            <person name="Feau N."/>
            <person name="Henrissat B."/>
            <person name="Schoch C.L."/>
            <person name="Horwitz B.A."/>
            <person name="Barry K.W."/>
            <person name="Condon B.J."/>
            <person name="Copeland A.C."/>
            <person name="Dhillon B."/>
            <person name="Glaser F."/>
            <person name="Hesse C.N."/>
            <person name="Kosti I."/>
            <person name="LaButti K."/>
            <person name="Lindquist E.A."/>
            <person name="Lucas S."/>
            <person name="Salamov A.A."/>
            <person name="Bradshaw R.E."/>
            <person name="Ciuffetti L."/>
            <person name="Hamelin R.C."/>
            <person name="Kema G.H.J."/>
            <person name="Lawrence C."/>
            <person name="Scott J.A."/>
            <person name="Spatafora J.W."/>
            <person name="Turgeon B.G."/>
            <person name="de Wit P.J.G.M."/>
            <person name="Zhong S."/>
            <person name="Goodwin S.B."/>
            <person name="Grigoriev I.V."/>
        </authorList>
    </citation>
    <scope>NUCLEOTIDE SEQUENCE [LARGE SCALE GENOMIC DNA]</scope>
    <source>
        <strain evidence="2">28A</strain>
    </source>
</reference>
<gene>
    <name evidence="1" type="ORF">SETTUDRAFT_38863</name>
</gene>
<name>R0ITT7_EXST2</name>
<reference evidence="1 2" key="2">
    <citation type="journal article" date="2013" name="PLoS Genet.">
        <title>Comparative genome structure, secondary metabolite, and effector coding capacity across Cochliobolus pathogens.</title>
        <authorList>
            <person name="Condon B.J."/>
            <person name="Leng Y."/>
            <person name="Wu D."/>
            <person name="Bushley K.E."/>
            <person name="Ohm R.A."/>
            <person name="Otillar R."/>
            <person name="Martin J."/>
            <person name="Schackwitz W."/>
            <person name="Grimwood J."/>
            <person name="MohdZainudin N."/>
            <person name="Xue C."/>
            <person name="Wang R."/>
            <person name="Manning V.A."/>
            <person name="Dhillon B."/>
            <person name="Tu Z.J."/>
            <person name="Steffenson B.J."/>
            <person name="Salamov A."/>
            <person name="Sun H."/>
            <person name="Lowry S."/>
            <person name="LaButti K."/>
            <person name="Han J."/>
            <person name="Copeland A."/>
            <person name="Lindquist E."/>
            <person name="Barry K."/>
            <person name="Schmutz J."/>
            <person name="Baker S.E."/>
            <person name="Ciuffetti L.M."/>
            <person name="Grigoriev I.V."/>
            <person name="Zhong S."/>
            <person name="Turgeon B.G."/>
        </authorList>
    </citation>
    <scope>NUCLEOTIDE SEQUENCE [LARGE SCALE GENOMIC DNA]</scope>
    <source>
        <strain evidence="2">28A</strain>
    </source>
</reference>
<dbReference type="Proteomes" id="UP000016935">
    <property type="component" value="Unassembled WGS sequence"/>
</dbReference>
<dbReference type="RefSeq" id="XP_008024096.1">
    <property type="nucleotide sequence ID" value="XM_008025905.1"/>
</dbReference>
<evidence type="ECO:0000313" key="2">
    <source>
        <dbReference type="Proteomes" id="UP000016935"/>
    </source>
</evidence>
<dbReference type="GeneID" id="19404405"/>
<organism evidence="1 2">
    <name type="scientific">Exserohilum turcicum (strain 28A)</name>
    <name type="common">Northern leaf blight fungus</name>
    <name type="synonym">Setosphaeria turcica</name>
    <dbReference type="NCBI Taxonomy" id="671987"/>
    <lineage>
        <taxon>Eukaryota</taxon>
        <taxon>Fungi</taxon>
        <taxon>Dikarya</taxon>
        <taxon>Ascomycota</taxon>
        <taxon>Pezizomycotina</taxon>
        <taxon>Dothideomycetes</taxon>
        <taxon>Pleosporomycetidae</taxon>
        <taxon>Pleosporales</taxon>
        <taxon>Pleosporineae</taxon>
        <taxon>Pleosporaceae</taxon>
        <taxon>Exserohilum</taxon>
    </lineage>
</organism>
<sequence>MIARLTERRLHNEIQTLEKVHFVQREKVSEAKKLRPRMKHIPMHKVLRKANDNLRLAKTTLEDHIQAEAIRSCHSLCEAAIEKLPQELRDMITEFLVTDEDVAFFIGKDNKLKIAHGLDNPQHCYDPVYTGSNFHTDILKQLVTGTRCFHFRSRHEFLEMFFDAYICSNEYGHLALNTKVTKLSLAISENCLKNRATLRSNLEYLSIFPARTLLNFIIQTPSTLVIRQLARQLRHLVNIIGPCTLPLHNSGYDVNMVINPEYRSSNVKNNSDSTFSFPVVDKSEAVMKIRGNKFDVWLSHERILSLELD</sequence>
<dbReference type="OrthoDB" id="3795413at2759"/>